<dbReference type="AlphaFoldDB" id="A0A0B7BX44"/>
<name>A0A0B7BX44_9EUPU</name>
<sequence length="64" mass="7337">IIYKNFDLIVVYKSCDMIIRLMTTRLSSSNEKLNTTDDKPDEIQCTETMPMTSSCKVCMNYSAT</sequence>
<gene>
    <name evidence="1" type="primary">ORF214035</name>
</gene>
<organism evidence="1">
    <name type="scientific">Arion vulgaris</name>
    <dbReference type="NCBI Taxonomy" id="1028688"/>
    <lineage>
        <taxon>Eukaryota</taxon>
        <taxon>Metazoa</taxon>
        <taxon>Spiralia</taxon>
        <taxon>Lophotrochozoa</taxon>
        <taxon>Mollusca</taxon>
        <taxon>Gastropoda</taxon>
        <taxon>Heterobranchia</taxon>
        <taxon>Euthyneura</taxon>
        <taxon>Panpulmonata</taxon>
        <taxon>Eupulmonata</taxon>
        <taxon>Stylommatophora</taxon>
        <taxon>Helicina</taxon>
        <taxon>Arionoidea</taxon>
        <taxon>Arionidae</taxon>
        <taxon>Arion</taxon>
    </lineage>
</organism>
<feature type="non-terminal residue" evidence="1">
    <location>
        <position position="1"/>
    </location>
</feature>
<dbReference type="EMBL" id="HACG01050066">
    <property type="protein sequence ID" value="CEK96931.1"/>
    <property type="molecule type" value="Transcribed_RNA"/>
</dbReference>
<reference evidence="1" key="1">
    <citation type="submission" date="2014-12" db="EMBL/GenBank/DDBJ databases">
        <title>Insight into the proteome of Arion vulgaris.</title>
        <authorList>
            <person name="Aradska J."/>
            <person name="Bulat T."/>
            <person name="Smidak R."/>
            <person name="Sarate P."/>
            <person name="Gangsoo J."/>
            <person name="Sialana F."/>
            <person name="Bilban M."/>
            <person name="Lubec G."/>
        </authorList>
    </citation>
    <scope>NUCLEOTIDE SEQUENCE</scope>
    <source>
        <tissue evidence="1">Skin</tissue>
    </source>
</reference>
<proteinExistence type="predicted"/>
<protein>
    <submittedName>
        <fullName evidence="1">Uncharacterized protein</fullName>
    </submittedName>
</protein>
<accession>A0A0B7BX44</accession>
<evidence type="ECO:0000313" key="1">
    <source>
        <dbReference type="EMBL" id="CEK96931.1"/>
    </source>
</evidence>